<dbReference type="Pfam" id="PF21746">
    <property type="entry name" value="DUF6869"/>
    <property type="match status" value="2"/>
</dbReference>
<feature type="domain" description="DUF6869" evidence="1">
    <location>
        <begin position="188"/>
        <end position="284"/>
    </location>
</feature>
<dbReference type="RefSeq" id="WP_111360081.1">
    <property type="nucleotide sequence ID" value="NZ_NHSK01000109.1"/>
</dbReference>
<feature type="domain" description="DUF6869" evidence="1">
    <location>
        <begin position="50"/>
        <end position="148"/>
    </location>
</feature>
<dbReference type="EMBL" id="NPEU01000552">
    <property type="protein sequence ID" value="RAI30918.1"/>
    <property type="molecule type" value="Genomic_DNA"/>
</dbReference>
<keyword evidence="3" id="KW-1185">Reference proteome</keyword>
<evidence type="ECO:0000259" key="1">
    <source>
        <dbReference type="Pfam" id="PF21746"/>
    </source>
</evidence>
<organism evidence="2 3">
    <name type="scientific">Rhodoplanes elegans</name>
    <dbReference type="NCBI Taxonomy" id="29408"/>
    <lineage>
        <taxon>Bacteria</taxon>
        <taxon>Pseudomonadati</taxon>
        <taxon>Pseudomonadota</taxon>
        <taxon>Alphaproteobacteria</taxon>
        <taxon>Hyphomicrobiales</taxon>
        <taxon>Nitrobacteraceae</taxon>
        <taxon>Rhodoplanes</taxon>
    </lineage>
</organism>
<sequence length="289" mass="32247">MSFIDDAKHWATMPVPGSARSATQDALYEAMPIPDLAALWCRLQGLGLKDQTEESWGAALYFDHLPHDAPDRALDMALAVLASDAETRVKMMLGEKFMASLVYNHAGRLIDRIEAETAENDRLRWLLGAVHWWAPSRDLKARLARLADEAAWRADEGLRDTPALRVDYASLSVDALARAWVDEHGKPEKDRDANWHALADYERALLDRDSDRALDLVLAVLAIETDPNLLSLLAAGLLEDLIGPETIARVEREAKANPRFRSLIGGVWYHNEAEDLRARLDAIVNDARA</sequence>
<dbReference type="InterPro" id="IPR049221">
    <property type="entry name" value="DUF6869"/>
</dbReference>
<gene>
    <name evidence="2" type="ORF">CH338_26810</name>
</gene>
<dbReference type="AlphaFoldDB" id="A0A327K6H0"/>
<dbReference type="Proteomes" id="UP000248863">
    <property type="component" value="Unassembled WGS sequence"/>
</dbReference>
<proteinExistence type="predicted"/>
<evidence type="ECO:0000313" key="2">
    <source>
        <dbReference type="EMBL" id="RAI30918.1"/>
    </source>
</evidence>
<reference evidence="2 3" key="1">
    <citation type="submission" date="2017-07" db="EMBL/GenBank/DDBJ databases">
        <title>Draft Genome Sequences of Select Purple Nonsulfur Bacteria.</title>
        <authorList>
            <person name="Lasarre B."/>
            <person name="Mckinlay J.B."/>
        </authorList>
    </citation>
    <scope>NUCLEOTIDE SEQUENCE [LARGE SCALE GENOMIC DNA]</scope>
    <source>
        <strain evidence="2 3">DSM 11907</strain>
    </source>
</reference>
<accession>A0A327K6H0</accession>
<name>A0A327K6H0_9BRAD</name>
<dbReference type="OrthoDB" id="7957202at2"/>
<protein>
    <recommendedName>
        <fullName evidence="1">DUF6869 domain-containing protein</fullName>
    </recommendedName>
</protein>
<comment type="caution">
    <text evidence="2">The sequence shown here is derived from an EMBL/GenBank/DDBJ whole genome shotgun (WGS) entry which is preliminary data.</text>
</comment>
<evidence type="ECO:0000313" key="3">
    <source>
        <dbReference type="Proteomes" id="UP000248863"/>
    </source>
</evidence>